<dbReference type="GO" id="GO:0004016">
    <property type="term" value="F:adenylate cyclase activity"/>
    <property type="evidence" value="ECO:0007669"/>
    <property type="project" value="TreeGrafter"/>
</dbReference>
<protein>
    <submittedName>
        <fullName evidence="5">Regulatory LuxR family protein</fullName>
    </submittedName>
</protein>
<dbReference type="EMBL" id="RBXR01000001">
    <property type="protein sequence ID" value="RKT69151.1"/>
    <property type="molecule type" value="Genomic_DNA"/>
</dbReference>
<dbReference type="GO" id="GO:0005737">
    <property type="term" value="C:cytoplasm"/>
    <property type="evidence" value="ECO:0007669"/>
    <property type="project" value="TreeGrafter"/>
</dbReference>
<sequence>MTLLDRAPERAALDELLAAARDGRSGVVVLVGEPGIGKTALLGYGVEAATGFTVARVTGVESEREWGYAGLHRLLLPLSDARASLPQPQRDALAVAFGQVAGPPPDRFLVGLAVLTLLSRVAVDAPVLVVCDDAQWLDRASVEVLAFVGRRLLAERVVLLFAARPDLDADLTADLEHRTLPGLPAADAVSLLTGVDRALGLRIAEAAGGNPLVLAELARELDRGATTPDRLAGVPLLGGPLPVGRRLEARFAARVGALAASTRTFLLVVAAEATGDAGVVRRACALLELEGWDAVVEDAVRSGLVVAEPSAWAAERFTFPHPAVRSAVYAGGSVALRRRVHAALAAATPDDDRRAWHLAAAVEGPDEGVAGEVERCAGLVGARGGHMARSALLAMAARLSPERADHDRRLVAAADAAVTAGAVAHARDLLDRLDPGSAEHPRALRLRGLLDEDVSLLVDAAGGLVGEERTAALLEAVDLAVVGGGPIESVASAVGGGHLGAAGLVLESGAALLSDGFVSAAPGLRAAVRAVRDVDVAGRWCLLGLLSAVELWDEESLGVCAARFTASARDRGEPRALLTALSALATWEVFCGRLTAAAGHLTEFAETATAAAVRSPLAGAADALLAAWRGDRVDTGGTGLRAAVARAASMVLDLGHGRYQEALATGKAVLDERPAHWGGAVLADLVEAAVRSGDLATAQRALRDLTDRAEASGTPWARGLLARARALTSEDAEPHHREAVDRLGRTPLIPDLARAHLLHGEWLRRRRRRAEATTSLRTAHELFTGIGATAFAHRAEQELRAAGSSPRPAVAAPRAPETAPHPAGTDPRAAGTDPRTTGHPAALPRTAELTPQEARIAALVADGATNQEIATTLFLSVSTVEYHLRKIFRKLDVTSRRQIRLVLR</sequence>
<dbReference type="GO" id="GO:0005524">
    <property type="term" value="F:ATP binding"/>
    <property type="evidence" value="ECO:0007669"/>
    <property type="project" value="UniProtKB-KW"/>
</dbReference>
<dbReference type="CDD" id="cd06170">
    <property type="entry name" value="LuxR_C_like"/>
    <property type="match status" value="1"/>
</dbReference>
<feature type="domain" description="HTH luxR-type" evidence="4">
    <location>
        <begin position="842"/>
        <end position="904"/>
    </location>
</feature>
<accession>A0A495X4E9</accession>
<dbReference type="Proteomes" id="UP000272729">
    <property type="component" value="Unassembled WGS sequence"/>
</dbReference>
<dbReference type="InterPro" id="IPR036388">
    <property type="entry name" value="WH-like_DNA-bd_sf"/>
</dbReference>
<dbReference type="InterPro" id="IPR016032">
    <property type="entry name" value="Sig_transdc_resp-reg_C-effctor"/>
</dbReference>
<evidence type="ECO:0000256" key="3">
    <source>
        <dbReference type="SAM" id="MobiDB-lite"/>
    </source>
</evidence>
<name>A0A495X4E9_9PSEU</name>
<dbReference type="Gene3D" id="1.10.10.10">
    <property type="entry name" value="Winged helix-like DNA-binding domain superfamily/Winged helix DNA-binding domain"/>
    <property type="match status" value="1"/>
</dbReference>
<dbReference type="Gene3D" id="1.25.40.10">
    <property type="entry name" value="Tetratricopeptide repeat domain"/>
    <property type="match status" value="1"/>
</dbReference>
<keyword evidence="1" id="KW-0547">Nucleotide-binding</keyword>
<dbReference type="PROSITE" id="PS50043">
    <property type="entry name" value="HTH_LUXR_2"/>
    <property type="match status" value="1"/>
</dbReference>
<comment type="caution">
    <text evidence="5">The sequence shown here is derived from an EMBL/GenBank/DDBJ whole genome shotgun (WGS) entry which is preliminary data.</text>
</comment>
<evidence type="ECO:0000256" key="1">
    <source>
        <dbReference type="ARBA" id="ARBA00022741"/>
    </source>
</evidence>
<evidence type="ECO:0000259" key="4">
    <source>
        <dbReference type="PROSITE" id="PS50043"/>
    </source>
</evidence>
<dbReference type="PRINTS" id="PR00038">
    <property type="entry name" value="HTHLUXR"/>
</dbReference>
<dbReference type="OrthoDB" id="3656034at2"/>
<dbReference type="InterPro" id="IPR011990">
    <property type="entry name" value="TPR-like_helical_dom_sf"/>
</dbReference>
<dbReference type="SUPFAM" id="SSF46894">
    <property type="entry name" value="C-terminal effector domain of the bipartite response regulators"/>
    <property type="match status" value="1"/>
</dbReference>
<dbReference type="AlphaFoldDB" id="A0A495X4E9"/>
<evidence type="ECO:0000313" key="6">
    <source>
        <dbReference type="Proteomes" id="UP000272729"/>
    </source>
</evidence>
<dbReference type="GO" id="GO:0006355">
    <property type="term" value="P:regulation of DNA-templated transcription"/>
    <property type="evidence" value="ECO:0007669"/>
    <property type="project" value="InterPro"/>
</dbReference>
<dbReference type="InterPro" id="IPR000792">
    <property type="entry name" value="Tscrpt_reg_LuxR_C"/>
</dbReference>
<dbReference type="InterPro" id="IPR027417">
    <property type="entry name" value="P-loop_NTPase"/>
</dbReference>
<dbReference type="Pfam" id="PF13191">
    <property type="entry name" value="AAA_16"/>
    <property type="match status" value="1"/>
</dbReference>
<reference evidence="5 6" key="1">
    <citation type="submission" date="2018-10" db="EMBL/GenBank/DDBJ databases">
        <title>Sequencing the genomes of 1000 actinobacteria strains.</title>
        <authorList>
            <person name="Klenk H.-P."/>
        </authorList>
    </citation>
    <scope>NUCLEOTIDE SEQUENCE [LARGE SCALE GENOMIC DNA]</scope>
    <source>
        <strain evidence="5 6">DSM 43911</strain>
    </source>
</reference>
<evidence type="ECO:0000256" key="2">
    <source>
        <dbReference type="ARBA" id="ARBA00022840"/>
    </source>
</evidence>
<feature type="compositionally biased region" description="Low complexity" evidence="3">
    <location>
        <begin position="800"/>
        <end position="820"/>
    </location>
</feature>
<feature type="region of interest" description="Disordered" evidence="3">
    <location>
        <begin position="797"/>
        <end position="849"/>
    </location>
</feature>
<gene>
    <name evidence="5" type="ORF">DFJ66_2346</name>
</gene>
<keyword evidence="2" id="KW-0067">ATP-binding</keyword>
<keyword evidence="6" id="KW-1185">Reference proteome</keyword>
<dbReference type="PANTHER" id="PTHR16305">
    <property type="entry name" value="TESTICULAR SOLUBLE ADENYLYL CYCLASE"/>
    <property type="match status" value="1"/>
</dbReference>
<organism evidence="5 6">
    <name type="scientific">Saccharothrix variisporea</name>
    <dbReference type="NCBI Taxonomy" id="543527"/>
    <lineage>
        <taxon>Bacteria</taxon>
        <taxon>Bacillati</taxon>
        <taxon>Actinomycetota</taxon>
        <taxon>Actinomycetes</taxon>
        <taxon>Pseudonocardiales</taxon>
        <taxon>Pseudonocardiaceae</taxon>
        <taxon>Saccharothrix</taxon>
    </lineage>
</organism>
<dbReference type="PANTHER" id="PTHR16305:SF35">
    <property type="entry name" value="TRANSCRIPTIONAL ACTIVATOR DOMAIN"/>
    <property type="match status" value="1"/>
</dbReference>
<dbReference type="SMART" id="SM00421">
    <property type="entry name" value="HTH_LUXR"/>
    <property type="match status" value="1"/>
</dbReference>
<dbReference type="RefSeq" id="WP_121220679.1">
    <property type="nucleotide sequence ID" value="NZ_JBIUBA010000002.1"/>
</dbReference>
<dbReference type="GO" id="GO:0003677">
    <property type="term" value="F:DNA binding"/>
    <property type="evidence" value="ECO:0007669"/>
    <property type="project" value="InterPro"/>
</dbReference>
<dbReference type="SUPFAM" id="SSF52540">
    <property type="entry name" value="P-loop containing nucleoside triphosphate hydrolases"/>
    <property type="match status" value="1"/>
</dbReference>
<dbReference type="Pfam" id="PF00196">
    <property type="entry name" value="GerE"/>
    <property type="match status" value="1"/>
</dbReference>
<proteinExistence type="predicted"/>
<evidence type="ECO:0000313" key="5">
    <source>
        <dbReference type="EMBL" id="RKT69151.1"/>
    </source>
</evidence>
<dbReference type="InterPro" id="IPR041664">
    <property type="entry name" value="AAA_16"/>
</dbReference>